<organism evidence="1 2">
    <name type="scientific">Adineta steineri</name>
    <dbReference type="NCBI Taxonomy" id="433720"/>
    <lineage>
        <taxon>Eukaryota</taxon>
        <taxon>Metazoa</taxon>
        <taxon>Spiralia</taxon>
        <taxon>Gnathifera</taxon>
        <taxon>Rotifera</taxon>
        <taxon>Eurotatoria</taxon>
        <taxon>Bdelloidea</taxon>
        <taxon>Adinetida</taxon>
        <taxon>Adinetidae</taxon>
        <taxon>Adineta</taxon>
    </lineage>
</organism>
<feature type="non-terminal residue" evidence="1">
    <location>
        <position position="10"/>
    </location>
</feature>
<comment type="caution">
    <text evidence="1">The sequence shown here is derived from an EMBL/GenBank/DDBJ whole genome shotgun (WGS) entry which is preliminary data.</text>
</comment>
<protein>
    <submittedName>
        <fullName evidence="1">Uncharacterized protein</fullName>
    </submittedName>
</protein>
<dbReference type="EMBL" id="CAJNON010003330">
    <property type="protein sequence ID" value="CAF1523220.1"/>
    <property type="molecule type" value="Genomic_DNA"/>
</dbReference>
<proteinExistence type="predicted"/>
<evidence type="ECO:0000313" key="2">
    <source>
        <dbReference type="Proteomes" id="UP000663891"/>
    </source>
</evidence>
<dbReference type="Proteomes" id="UP000663891">
    <property type="component" value="Unassembled WGS sequence"/>
</dbReference>
<sequence>MDIAFASERD</sequence>
<reference evidence="1" key="1">
    <citation type="submission" date="2021-02" db="EMBL/GenBank/DDBJ databases">
        <authorList>
            <person name="Nowell W R."/>
        </authorList>
    </citation>
    <scope>NUCLEOTIDE SEQUENCE</scope>
</reference>
<gene>
    <name evidence="1" type="ORF">VCS650_LOCUS43374</name>
</gene>
<evidence type="ECO:0000313" key="1">
    <source>
        <dbReference type="EMBL" id="CAF1523220.1"/>
    </source>
</evidence>
<name>A0A815UT03_9BILA</name>
<accession>A0A815UT03</accession>